<reference evidence="10" key="2">
    <citation type="submission" date="2021-01" db="UniProtKB">
        <authorList>
            <consortium name="EnsemblMetazoa"/>
        </authorList>
    </citation>
    <scope>IDENTIFICATION</scope>
</reference>
<dbReference type="AlphaFoldDB" id="A0A7M7NL51"/>
<dbReference type="GO" id="GO:0016020">
    <property type="term" value="C:membrane"/>
    <property type="evidence" value="ECO:0000318"/>
    <property type="project" value="GO_Central"/>
</dbReference>
<sequence length="446" mass="49246">MSLSKVLEEIKEKGITAVRFEQTDLHGIARSKLIPARHFKEKATGGVNCYLGHLGMSLQADVIPGTGYAEEVGFADAVLFPDYSTFTVLPWAENTARILIEPTYKGEYVSAHPRVLARKQLEKLKNLGYSLYSAHEHEFYVVDKETKKPINNDVNIRSTLRMFPIRNFVKQVMEDMPIVGVDIEAVESEYGPGQVEISYKPAFGIRAADNAFTFKTSIKEIALLQGFQASFMSKPFPNQSGSCTHFCHSLYDADEKTPVFYDPNSPIGLSEVCQNWAAGILAHAPAIEVLMAPTVNCLKRVGGAFSPMNATWGMDNRSALLRVKVNGDKGTYLENRGGAAGANCYLVLAATVAAGMDGIINKYKLPAEVTGIASNPEDIPPKTPNLPNTMETALEALINDEVIRDAFGEDFIKCFSAVKMHEVKLAREAQAKGQDDWDFDFYFEYL</sequence>
<evidence type="ECO:0000256" key="6">
    <source>
        <dbReference type="PROSITE-ProRule" id="PRU01330"/>
    </source>
</evidence>
<dbReference type="GeneID" id="591380"/>
<dbReference type="RefSeq" id="XP_030836312.1">
    <property type="nucleotide sequence ID" value="XM_030980452.1"/>
</dbReference>
<comment type="subunit">
    <text evidence="3">Dodecamer. Interacts with BFSP2 and VIM.</text>
</comment>
<comment type="function">
    <text evidence="2">May act as a component of the cytoskeleton or as a chaperone for the reorganization of intermediate filament proteins during terminal differentiation in the lens. Does not seem to have enzymatic activity.</text>
</comment>
<dbReference type="PROSITE" id="PS51986">
    <property type="entry name" value="GS_BETA_GRASP"/>
    <property type="match status" value="1"/>
</dbReference>
<dbReference type="GO" id="GO:0005737">
    <property type="term" value="C:cytoplasm"/>
    <property type="evidence" value="ECO:0000318"/>
    <property type="project" value="GO_Central"/>
</dbReference>
<comment type="similarity">
    <text evidence="1 6 7">Belongs to the glutamine synthetase family.</text>
</comment>
<proteinExistence type="inferred from homology"/>
<dbReference type="PANTHER" id="PTHR43407:SF1">
    <property type="entry name" value="LENGSIN"/>
    <property type="match status" value="1"/>
</dbReference>
<dbReference type="Gene3D" id="3.30.590.10">
    <property type="entry name" value="Glutamine synthetase/guanido kinase, catalytic domain"/>
    <property type="match status" value="1"/>
</dbReference>
<dbReference type="EnsemblMetazoa" id="XM_030980524">
    <property type="protein sequence ID" value="XP_030836384"/>
    <property type="gene ID" value="LOC115922195"/>
</dbReference>
<dbReference type="GeneID" id="115922195"/>
<dbReference type="OMA" id="CNPGQHE"/>
<dbReference type="InterPro" id="IPR036651">
    <property type="entry name" value="Gln_synt_N_sf"/>
</dbReference>
<dbReference type="KEGG" id="spu:591380"/>
<dbReference type="PROSITE" id="PS51987">
    <property type="entry name" value="GS_CATALYTIC"/>
    <property type="match status" value="1"/>
</dbReference>
<organism evidence="10 11">
    <name type="scientific">Strongylocentrotus purpuratus</name>
    <name type="common">Purple sea urchin</name>
    <dbReference type="NCBI Taxonomy" id="7668"/>
    <lineage>
        <taxon>Eukaryota</taxon>
        <taxon>Metazoa</taxon>
        <taxon>Echinodermata</taxon>
        <taxon>Eleutherozoa</taxon>
        <taxon>Echinozoa</taxon>
        <taxon>Echinoidea</taxon>
        <taxon>Euechinoidea</taxon>
        <taxon>Echinacea</taxon>
        <taxon>Camarodonta</taxon>
        <taxon>Echinidea</taxon>
        <taxon>Strongylocentrotidae</taxon>
        <taxon>Strongylocentrotus</taxon>
    </lineage>
</organism>
<dbReference type="EnsemblMetazoa" id="XM_030980525">
    <property type="protein sequence ID" value="XP_030836385"/>
    <property type="gene ID" value="LOC115922195"/>
</dbReference>
<dbReference type="KEGG" id="spu:115922195"/>
<accession>A0A7M7NL51</accession>
<dbReference type="RefSeq" id="XP_030836311.1">
    <property type="nucleotide sequence ID" value="XM_030980451.1"/>
</dbReference>
<evidence type="ECO:0000256" key="5">
    <source>
        <dbReference type="ARBA" id="ARBA00042675"/>
    </source>
</evidence>
<evidence type="ECO:0000256" key="4">
    <source>
        <dbReference type="ARBA" id="ARBA00039404"/>
    </source>
</evidence>
<feature type="domain" description="GS catalytic" evidence="9">
    <location>
        <begin position="113"/>
        <end position="446"/>
    </location>
</feature>
<dbReference type="OrthoDB" id="77835at2759"/>
<name>A0A7M7NL51_STRPU</name>
<evidence type="ECO:0000256" key="1">
    <source>
        <dbReference type="ARBA" id="ARBA00009897"/>
    </source>
</evidence>
<dbReference type="Proteomes" id="UP000007110">
    <property type="component" value="Unassembled WGS sequence"/>
</dbReference>
<evidence type="ECO:0000313" key="11">
    <source>
        <dbReference type="Proteomes" id="UP000007110"/>
    </source>
</evidence>
<dbReference type="InterPro" id="IPR014746">
    <property type="entry name" value="Gln_synth/guanido_kin_cat_dom"/>
</dbReference>
<evidence type="ECO:0000259" key="8">
    <source>
        <dbReference type="PROSITE" id="PS51986"/>
    </source>
</evidence>
<dbReference type="RefSeq" id="XP_030836384.1">
    <property type="nucleotide sequence ID" value="XM_030980524.1"/>
</dbReference>
<evidence type="ECO:0000256" key="2">
    <source>
        <dbReference type="ARBA" id="ARBA00037583"/>
    </source>
</evidence>
<dbReference type="FunFam" id="3.30.590.10:FF:000009">
    <property type="entry name" value="Lengsin, lens protein with glutamine synthetase domain"/>
    <property type="match status" value="1"/>
</dbReference>
<protein>
    <recommendedName>
        <fullName evidence="4">Lengsin</fullName>
    </recommendedName>
    <alternativeName>
        <fullName evidence="5">Glutamate-ammonia ligase domain-containing protein 1</fullName>
    </alternativeName>
</protein>
<dbReference type="PANTHER" id="PTHR43407">
    <property type="entry name" value="GLUTAMINE SYNTHETASE"/>
    <property type="match status" value="1"/>
</dbReference>
<dbReference type="FunFam" id="3.10.20.70:FF:000007">
    <property type="entry name" value="LOW QUALITY PROTEIN: lengsin"/>
    <property type="match status" value="1"/>
</dbReference>
<evidence type="ECO:0000256" key="3">
    <source>
        <dbReference type="ARBA" id="ARBA00038790"/>
    </source>
</evidence>
<keyword evidence="11" id="KW-1185">Reference proteome</keyword>
<dbReference type="SUPFAM" id="SSF54368">
    <property type="entry name" value="Glutamine synthetase, N-terminal domain"/>
    <property type="match status" value="1"/>
</dbReference>
<evidence type="ECO:0000259" key="9">
    <source>
        <dbReference type="PROSITE" id="PS51987"/>
    </source>
</evidence>
<dbReference type="InterPro" id="IPR008146">
    <property type="entry name" value="Gln_synth_cat_dom"/>
</dbReference>
<dbReference type="FunCoup" id="A0A7M7NL51">
    <property type="interactions" value="39"/>
</dbReference>
<dbReference type="EnsemblMetazoa" id="XM_030980451">
    <property type="protein sequence ID" value="XP_030836311"/>
    <property type="gene ID" value="LOC591380"/>
</dbReference>
<dbReference type="InParanoid" id="A0A7M7NL51"/>
<dbReference type="SMART" id="SM01230">
    <property type="entry name" value="Gln-synt_C"/>
    <property type="match status" value="1"/>
</dbReference>
<dbReference type="Pfam" id="PF00120">
    <property type="entry name" value="Gln-synt_C"/>
    <property type="match status" value="1"/>
</dbReference>
<dbReference type="Gene3D" id="3.10.20.70">
    <property type="entry name" value="Glutamine synthetase, N-terminal domain"/>
    <property type="match status" value="1"/>
</dbReference>
<evidence type="ECO:0000256" key="7">
    <source>
        <dbReference type="RuleBase" id="RU000384"/>
    </source>
</evidence>
<dbReference type="SUPFAM" id="SSF55931">
    <property type="entry name" value="Glutamine synthetase/guanido kinase"/>
    <property type="match status" value="1"/>
</dbReference>
<dbReference type="InterPro" id="IPR008147">
    <property type="entry name" value="Gln_synt_N"/>
</dbReference>
<feature type="domain" description="GS beta-grasp" evidence="8">
    <location>
        <begin position="13"/>
        <end position="107"/>
    </location>
</feature>
<evidence type="ECO:0000313" key="10">
    <source>
        <dbReference type="EnsemblMetazoa" id="XP_030836384"/>
    </source>
</evidence>
<reference evidence="11" key="1">
    <citation type="submission" date="2015-02" db="EMBL/GenBank/DDBJ databases">
        <title>Genome sequencing for Strongylocentrotus purpuratus.</title>
        <authorList>
            <person name="Murali S."/>
            <person name="Liu Y."/>
            <person name="Vee V."/>
            <person name="English A."/>
            <person name="Wang M."/>
            <person name="Skinner E."/>
            <person name="Han Y."/>
            <person name="Muzny D.M."/>
            <person name="Worley K.C."/>
            <person name="Gibbs R.A."/>
        </authorList>
    </citation>
    <scope>NUCLEOTIDE SEQUENCE</scope>
</reference>
<dbReference type="RefSeq" id="XP_030836385.1">
    <property type="nucleotide sequence ID" value="XM_030980525.1"/>
</dbReference>
<dbReference type="EnsemblMetazoa" id="XM_030980452">
    <property type="protein sequence ID" value="XP_030836312"/>
    <property type="gene ID" value="LOC591380"/>
</dbReference>
<dbReference type="GO" id="GO:0003824">
    <property type="term" value="F:catalytic activity"/>
    <property type="evidence" value="ECO:0007669"/>
    <property type="project" value="InterPro"/>
</dbReference>